<dbReference type="AlphaFoldDB" id="A0A2C9V1W6"/>
<dbReference type="PANTHER" id="PTHR35358:SF7">
    <property type="entry name" value="EXPRESSED PROTEIN"/>
    <property type="match status" value="1"/>
</dbReference>
<accession>A0A2C9V1W6</accession>
<evidence type="ECO:0000256" key="1">
    <source>
        <dbReference type="SAM" id="Coils"/>
    </source>
</evidence>
<dbReference type="Gramene" id="Manes.11G096900.3.v8.1">
    <property type="protein sequence ID" value="Manes.11G096900.3.v8.1.CDS"/>
    <property type="gene ID" value="Manes.11G096900.v8.1"/>
</dbReference>
<feature type="compositionally biased region" description="Polar residues" evidence="2">
    <location>
        <begin position="167"/>
        <end position="185"/>
    </location>
</feature>
<dbReference type="Gramene" id="Manes.11G096900.10.v8.1">
    <property type="protein sequence ID" value="Manes.11G096900.10.v8.1.CDS"/>
    <property type="gene ID" value="Manes.11G096900.v8.1"/>
</dbReference>
<dbReference type="OrthoDB" id="1506770at2759"/>
<name>A0A2C9V1W6_MANES</name>
<gene>
    <name evidence="3" type="ORF">MANES_11G096900v8</name>
</gene>
<feature type="compositionally biased region" description="Polar residues" evidence="2">
    <location>
        <begin position="78"/>
        <end position="90"/>
    </location>
</feature>
<feature type="region of interest" description="Disordered" evidence="2">
    <location>
        <begin position="161"/>
        <end position="185"/>
    </location>
</feature>
<comment type="caution">
    <text evidence="3">The sequence shown here is derived from an EMBL/GenBank/DDBJ whole genome shotgun (WGS) entry which is preliminary data.</text>
</comment>
<proteinExistence type="predicted"/>
<organism evidence="3 4">
    <name type="scientific">Manihot esculenta</name>
    <name type="common">Cassava</name>
    <name type="synonym">Jatropha manihot</name>
    <dbReference type="NCBI Taxonomy" id="3983"/>
    <lineage>
        <taxon>Eukaryota</taxon>
        <taxon>Viridiplantae</taxon>
        <taxon>Streptophyta</taxon>
        <taxon>Embryophyta</taxon>
        <taxon>Tracheophyta</taxon>
        <taxon>Spermatophyta</taxon>
        <taxon>Magnoliopsida</taxon>
        <taxon>eudicotyledons</taxon>
        <taxon>Gunneridae</taxon>
        <taxon>Pentapetalae</taxon>
        <taxon>rosids</taxon>
        <taxon>fabids</taxon>
        <taxon>Malpighiales</taxon>
        <taxon>Euphorbiaceae</taxon>
        <taxon>Crotonoideae</taxon>
        <taxon>Manihoteae</taxon>
        <taxon>Manihot</taxon>
    </lineage>
</organism>
<dbReference type="Proteomes" id="UP000091857">
    <property type="component" value="Chromosome 11"/>
</dbReference>
<feature type="region of interest" description="Disordered" evidence="2">
    <location>
        <begin position="78"/>
        <end position="118"/>
    </location>
</feature>
<dbReference type="OMA" id="DNCYKRL"/>
<dbReference type="STRING" id="3983.A0A2C9V1W6"/>
<dbReference type="EMBL" id="CM004397">
    <property type="protein sequence ID" value="OAY37377.1"/>
    <property type="molecule type" value="Genomic_DNA"/>
</dbReference>
<keyword evidence="4" id="KW-1185">Reference proteome</keyword>
<dbReference type="Pfam" id="PF05278">
    <property type="entry name" value="PEARLI-4"/>
    <property type="match status" value="1"/>
</dbReference>
<evidence type="ECO:0000313" key="4">
    <source>
        <dbReference type="Proteomes" id="UP000091857"/>
    </source>
</evidence>
<evidence type="ECO:0000256" key="2">
    <source>
        <dbReference type="SAM" id="MobiDB-lite"/>
    </source>
</evidence>
<feature type="compositionally biased region" description="Low complexity" evidence="2">
    <location>
        <begin position="98"/>
        <end position="108"/>
    </location>
</feature>
<protein>
    <recommendedName>
        <fullName evidence="5">Phospholipase-like protein</fullName>
    </recommendedName>
</protein>
<feature type="coiled-coil region" evidence="1">
    <location>
        <begin position="304"/>
        <end position="376"/>
    </location>
</feature>
<keyword evidence="1" id="KW-0175">Coiled coil</keyword>
<reference evidence="4" key="1">
    <citation type="journal article" date="2016" name="Nat. Biotechnol.">
        <title>Sequencing wild and cultivated cassava and related species reveals extensive interspecific hybridization and genetic diversity.</title>
        <authorList>
            <person name="Bredeson J.V."/>
            <person name="Lyons J.B."/>
            <person name="Prochnik S.E."/>
            <person name="Wu G.A."/>
            <person name="Ha C.M."/>
            <person name="Edsinger-Gonzales E."/>
            <person name="Grimwood J."/>
            <person name="Schmutz J."/>
            <person name="Rabbi I.Y."/>
            <person name="Egesi C."/>
            <person name="Nauluvula P."/>
            <person name="Lebot V."/>
            <person name="Ndunguru J."/>
            <person name="Mkamilo G."/>
            <person name="Bart R.S."/>
            <person name="Setter T.L."/>
            <person name="Gleadow R.M."/>
            <person name="Kulakow P."/>
            <person name="Ferguson M.E."/>
            <person name="Rounsley S."/>
            <person name="Rokhsar D.S."/>
        </authorList>
    </citation>
    <scope>NUCLEOTIDE SEQUENCE [LARGE SCALE GENOMIC DNA]</scope>
    <source>
        <strain evidence="4">cv. AM560-2</strain>
    </source>
</reference>
<evidence type="ECO:0008006" key="5">
    <source>
        <dbReference type="Google" id="ProtNLM"/>
    </source>
</evidence>
<evidence type="ECO:0000313" key="3">
    <source>
        <dbReference type="EMBL" id="OAY37377.1"/>
    </source>
</evidence>
<sequence>MADYGRVHPDCVNASNPYHECAVACLEKIAQGQGRKEKKKSAGSFIFEASRSFGRKKKGSESLPRSARDNISAVKTVYSTDSLSPRSPLSTKKKVESENSQSSSSSGQHSEEAFPQDHSFDKGQVQSTEFVHPSGNLMPNGTKSLSLGSFTCFAIVPPTNPEDDQKSLASSEKASSPISKNLEVTNAPTSKSLNSTFTNISRASEESDDEIQSVISDSCVSVGKYHVRSTAASILQLILDKYGDIAANCRLESTSLRAYYLECLCSVVQELQSTSLNQLSKSKVKEFLAVLKDIESVQIDVSWLRSILNELTEAMELNKQQQAAEEAKSSCIHTIESTKKELESMMEDLAKKEKEVAAAKALVEETKARLRELKLESCRLSDTILSTRSKMEKFHIKPFADEIL</sequence>
<dbReference type="PANTHER" id="PTHR35358">
    <property type="entry name" value="OS06G0711100 PROTEIN"/>
    <property type="match status" value="1"/>
</dbReference>
<dbReference type="InterPro" id="IPR007942">
    <property type="entry name" value="PLipase-like"/>
</dbReference>